<gene>
    <name evidence="1" type="ORF">OWV82_012908</name>
</gene>
<proteinExistence type="predicted"/>
<comment type="caution">
    <text evidence="1">The sequence shown here is derived from an EMBL/GenBank/DDBJ whole genome shotgun (WGS) entry which is preliminary data.</text>
</comment>
<keyword evidence="1" id="KW-0489">Methyltransferase</keyword>
<protein>
    <submittedName>
        <fullName evidence="1">Lysine methyltransferase</fullName>
    </submittedName>
</protein>
<sequence length="269" mass="29704">MASREDDEDDIDPVKMLFPLDEKHGHNTLSVPPLQDTASEQQLQQHYIGSIQSTLVIRQLPSQGLSFKLWPAATTLVTLLDQHRCQPSTSSLITVFTNGPDSRPLNILELGSGTGLVGMAAAAILGAKVTVTDLPHVIPNLQFNVDTNAGLFSLQGGTVHVAPLRWGEVDDVELVGRGFDVILASDIVYHDHLYDPLLETLRLFLNSGVKEKKMTFVMAHLKRWKKDSVFFKRAKKLFNVEIIHVDNPCNGSRIGVVVYRMTGKATKIS</sequence>
<dbReference type="Proteomes" id="UP001164539">
    <property type="component" value="Chromosome 7"/>
</dbReference>
<accession>A0ACC1XSI9</accession>
<dbReference type="EMBL" id="CM051400">
    <property type="protein sequence ID" value="KAJ4714414.1"/>
    <property type="molecule type" value="Genomic_DNA"/>
</dbReference>
<evidence type="ECO:0000313" key="1">
    <source>
        <dbReference type="EMBL" id="KAJ4714414.1"/>
    </source>
</evidence>
<organism evidence="1 2">
    <name type="scientific">Melia azedarach</name>
    <name type="common">Chinaberry tree</name>
    <dbReference type="NCBI Taxonomy" id="155640"/>
    <lineage>
        <taxon>Eukaryota</taxon>
        <taxon>Viridiplantae</taxon>
        <taxon>Streptophyta</taxon>
        <taxon>Embryophyta</taxon>
        <taxon>Tracheophyta</taxon>
        <taxon>Spermatophyta</taxon>
        <taxon>Magnoliopsida</taxon>
        <taxon>eudicotyledons</taxon>
        <taxon>Gunneridae</taxon>
        <taxon>Pentapetalae</taxon>
        <taxon>rosids</taxon>
        <taxon>malvids</taxon>
        <taxon>Sapindales</taxon>
        <taxon>Meliaceae</taxon>
        <taxon>Melia</taxon>
    </lineage>
</organism>
<evidence type="ECO:0000313" key="2">
    <source>
        <dbReference type="Proteomes" id="UP001164539"/>
    </source>
</evidence>
<name>A0ACC1XSI9_MELAZ</name>
<keyword evidence="2" id="KW-1185">Reference proteome</keyword>
<reference evidence="1 2" key="1">
    <citation type="journal article" date="2023" name="Science">
        <title>Complex scaffold remodeling in plant triterpene biosynthesis.</title>
        <authorList>
            <person name="De La Pena R."/>
            <person name="Hodgson H."/>
            <person name="Liu J.C."/>
            <person name="Stephenson M.J."/>
            <person name="Martin A.C."/>
            <person name="Owen C."/>
            <person name="Harkess A."/>
            <person name="Leebens-Mack J."/>
            <person name="Jimenez L.E."/>
            <person name="Osbourn A."/>
            <person name="Sattely E.S."/>
        </authorList>
    </citation>
    <scope>NUCLEOTIDE SEQUENCE [LARGE SCALE GENOMIC DNA]</scope>
    <source>
        <strain evidence="2">cv. JPN11</strain>
        <tissue evidence="1">Leaf</tissue>
    </source>
</reference>
<keyword evidence="1" id="KW-0808">Transferase</keyword>